<dbReference type="GO" id="GO:0005886">
    <property type="term" value="C:plasma membrane"/>
    <property type="evidence" value="ECO:0007669"/>
    <property type="project" value="TreeGrafter"/>
</dbReference>
<dbReference type="InterPro" id="IPR036138">
    <property type="entry name" value="PBP_dimer_sf"/>
</dbReference>
<dbReference type="GO" id="GO:0008658">
    <property type="term" value="F:penicillin binding"/>
    <property type="evidence" value="ECO:0007669"/>
    <property type="project" value="InterPro"/>
</dbReference>
<dbReference type="AlphaFoldDB" id="A0A1F8FDI0"/>
<dbReference type="PANTHER" id="PTHR30627">
    <property type="entry name" value="PEPTIDOGLYCAN D,D-TRANSPEPTIDASE"/>
    <property type="match status" value="1"/>
</dbReference>
<dbReference type="Gene3D" id="3.40.710.10">
    <property type="entry name" value="DD-peptidase/beta-lactamase superfamily"/>
    <property type="match status" value="1"/>
</dbReference>
<evidence type="ECO:0000259" key="5">
    <source>
        <dbReference type="Pfam" id="PF03717"/>
    </source>
</evidence>
<evidence type="ECO:0000313" key="6">
    <source>
        <dbReference type="EMBL" id="OGN11183.1"/>
    </source>
</evidence>
<dbReference type="GO" id="GO:0071555">
    <property type="term" value="P:cell wall organization"/>
    <property type="evidence" value="ECO:0007669"/>
    <property type="project" value="TreeGrafter"/>
</dbReference>
<comment type="caution">
    <text evidence="6">The sequence shown here is derived from an EMBL/GenBank/DDBJ whole genome shotgun (WGS) entry which is preliminary data.</text>
</comment>
<keyword evidence="3" id="KW-1133">Transmembrane helix</keyword>
<gene>
    <name evidence="6" type="ORF">A3C71_00300</name>
</gene>
<protein>
    <recommendedName>
        <fullName evidence="8">Penicillin-binding protein 2</fullName>
    </recommendedName>
</protein>
<accession>A0A1F8FDI0</accession>
<dbReference type="EMBL" id="MGJT01000034">
    <property type="protein sequence ID" value="OGN11183.1"/>
    <property type="molecule type" value="Genomic_DNA"/>
</dbReference>
<dbReference type="InterPro" id="IPR001460">
    <property type="entry name" value="PCN-bd_Tpept"/>
</dbReference>
<name>A0A1F8FDI0_9BACT</name>
<dbReference type="Pfam" id="PF00905">
    <property type="entry name" value="Transpeptidase"/>
    <property type="match status" value="1"/>
</dbReference>
<dbReference type="InterPro" id="IPR005311">
    <property type="entry name" value="PBP_dimer"/>
</dbReference>
<keyword evidence="3" id="KW-0812">Transmembrane</keyword>
<dbReference type="InterPro" id="IPR050515">
    <property type="entry name" value="Beta-lactam/transpept"/>
</dbReference>
<feature type="domain" description="Penicillin-binding protein dimerisation" evidence="5">
    <location>
        <begin position="77"/>
        <end position="236"/>
    </location>
</feature>
<evidence type="ECO:0000313" key="7">
    <source>
        <dbReference type="Proteomes" id="UP000178197"/>
    </source>
</evidence>
<reference evidence="6 7" key="1">
    <citation type="journal article" date="2016" name="Nat. Commun.">
        <title>Thousands of microbial genomes shed light on interconnected biogeochemical processes in an aquifer system.</title>
        <authorList>
            <person name="Anantharaman K."/>
            <person name="Brown C.T."/>
            <person name="Hug L.A."/>
            <person name="Sharon I."/>
            <person name="Castelle C.J."/>
            <person name="Probst A.J."/>
            <person name="Thomas B.C."/>
            <person name="Singh A."/>
            <person name="Wilkins M.J."/>
            <person name="Karaoz U."/>
            <person name="Brodie E.L."/>
            <person name="Williams K.H."/>
            <person name="Hubbard S.S."/>
            <person name="Banfield J.F."/>
        </authorList>
    </citation>
    <scope>NUCLEOTIDE SEQUENCE [LARGE SCALE GENOMIC DNA]</scope>
</reference>
<dbReference type="Pfam" id="PF03717">
    <property type="entry name" value="PBP_dimer"/>
    <property type="match status" value="1"/>
</dbReference>
<dbReference type="Proteomes" id="UP000178197">
    <property type="component" value="Unassembled WGS sequence"/>
</dbReference>
<dbReference type="InterPro" id="IPR012338">
    <property type="entry name" value="Beta-lactam/transpept-like"/>
</dbReference>
<comment type="subcellular location">
    <subcellularLocation>
        <location evidence="1">Membrane</location>
    </subcellularLocation>
</comment>
<dbReference type="SUPFAM" id="SSF56601">
    <property type="entry name" value="beta-lactamase/transpeptidase-like"/>
    <property type="match status" value="1"/>
</dbReference>
<feature type="transmembrane region" description="Helical" evidence="3">
    <location>
        <begin position="37"/>
        <end position="59"/>
    </location>
</feature>
<sequence length="631" mass="69628">MRDEAKEFDLEHAISEDQFQKNLGVLEYPLTKRVLRLFFAVALMISGAAAVKLFALTGWEGEFYKNRAEMNVAQTITIPAARGLIYDRFGNLLAEDEPSHRAVLNVILAKHKGINLEETLTKLSELLVLDKTELQTAVSEANLEKTALIALVRNLSDYQVNLIKEAGIDGIEIQDDYRRQYLKGPAFSHILGYTGLAKFNDVAGKTGLEKHYDGLLGGTDGVRLVYRDAKRNILDEKLLDVSKNGEQLYTTIDSGLQEYFYNRLQGALRALGREAAVGIALNPQNGEVLALINLPSFDNNVFTDAARGQERARLLNSVSEPLFNRAVSGVYAPGSTIKPLVALAALNEGVVNPEKEIFSAGFIEIPNPYFPEQPSRFLDWKPHGWVNLHSALARSSNVYFYAVGGGFGDIKGLGIEKLKEYWELFGLGSKTGIDLAPENTGFLPDPGEKEKRVKDIWRLGDTYNTAIGQGDLLVTPIQLINYIASIANGGNLYKPHFAKGIGYRVEGKDLIQKEFQPEVLMNFSDMGEYVKEVQKGMEDAVSKWYGTANLLADLPVTAAGKTGSAQIANNTKTNAFFVGYLPAEALAKAGVSLDKQIAILVLIENAREGSLNAVPVGRDVLEWYYWNRLIK</sequence>
<evidence type="ECO:0008006" key="8">
    <source>
        <dbReference type="Google" id="ProtNLM"/>
    </source>
</evidence>
<dbReference type="SUPFAM" id="SSF56519">
    <property type="entry name" value="Penicillin binding protein dimerisation domain"/>
    <property type="match status" value="1"/>
</dbReference>
<dbReference type="Gene3D" id="3.90.1310.10">
    <property type="entry name" value="Penicillin-binding protein 2a (Domain 2)"/>
    <property type="match status" value="1"/>
</dbReference>
<evidence type="ECO:0000256" key="3">
    <source>
        <dbReference type="SAM" id="Phobius"/>
    </source>
</evidence>
<keyword evidence="2 3" id="KW-0472">Membrane</keyword>
<evidence type="ECO:0000259" key="4">
    <source>
        <dbReference type="Pfam" id="PF00905"/>
    </source>
</evidence>
<evidence type="ECO:0000256" key="2">
    <source>
        <dbReference type="ARBA" id="ARBA00023136"/>
    </source>
</evidence>
<proteinExistence type="predicted"/>
<organism evidence="6 7">
    <name type="scientific">Candidatus Yanofskybacteria bacterium RIFCSPHIGHO2_02_FULL_43_15c</name>
    <dbReference type="NCBI Taxonomy" id="1802679"/>
    <lineage>
        <taxon>Bacteria</taxon>
        <taxon>Candidatus Yanofskyibacteriota</taxon>
    </lineage>
</organism>
<feature type="domain" description="Penicillin-binding protein transpeptidase" evidence="4">
    <location>
        <begin position="279"/>
        <end position="621"/>
    </location>
</feature>
<evidence type="ECO:0000256" key="1">
    <source>
        <dbReference type="ARBA" id="ARBA00004370"/>
    </source>
</evidence>